<dbReference type="AlphaFoldDB" id="A0A8X6YVM3"/>
<dbReference type="SMART" id="SM00225">
    <property type="entry name" value="BTB"/>
    <property type="match status" value="1"/>
</dbReference>
<dbReference type="InterPro" id="IPR000210">
    <property type="entry name" value="BTB/POZ_dom"/>
</dbReference>
<organism evidence="2 3">
    <name type="scientific">Trichonephila inaurata madagascariensis</name>
    <dbReference type="NCBI Taxonomy" id="2747483"/>
    <lineage>
        <taxon>Eukaryota</taxon>
        <taxon>Metazoa</taxon>
        <taxon>Ecdysozoa</taxon>
        <taxon>Arthropoda</taxon>
        <taxon>Chelicerata</taxon>
        <taxon>Arachnida</taxon>
        <taxon>Araneae</taxon>
        <taxon>Araneomorphae</taxon>
        <taxon>Entelegynae</taxon>
        <taxon>Araneoidea</taxon>
        <taxon>Nephilidae</taxon>
        <taxon>Trichonephila</taxon>
        <taxon>Trichonephila inaurata</taxon>
    </lineage>
</organism>
<proteinExistence type="predicted"/>
<dbReference type="OrthoDB" id="2311693at2759"/>
<dbReference type="InterPro" id="IPR011333">
    <property type="entry name" value="SKP1/BTB/POZ_sf"/>
</dbReference>
<dbReference type="Gene3D" id="3.30.710.10">
    <property type="entry name" value="Potassium Channel Kv1.1, Chain A"/>
    <property type="match status" value="1"/>
</dbReference>
<evidence type="ECO:0000313" key="2">
    <source>
        <dbReference type="EMBL" id="GFY77970.1"/>
    </source>
</evidence>
<feature type="domain" description="BTB" evidence="1">
    <location>
        <begin position="318"/>
        <end position="382"/>
    </location>
</feature>
<dbReference type="CDD" id="cd18186">
    <property type="entry name" value="BTB_POZ_ZBTB_KLHL-like"/>
    <property type="match status" value="1"/>
</dbReference>
<dbReference type="Proteomes" id="UP000886998">
    <property type="component" value="Unassembled WGS sequence"/>
</dbReference>
<protein>
    <submittedName>
        <fullName evidence="2">Speckle-type POZ protein</fullName>
    </submittedName>
</protein>
<evidence type="ECO:0000313" key="3">
    <source>
        <dbReference type="Proteomes" id="UP000886998"/>
    </source>
</evidence>
<dbReference type="SUPFAM" id="SSF54695">
    <property type="entry name" value="POZ domain"/>
    <property type="match status" value="1"/>
</dbReference>
<dbReference type="Pfam" id="PF00651">
    <property type="entry name" value="BTB"/>
    <property type="match status" value="1"/>
</dbReference>
<dbReference type="SUPFAM" id="SSF49599">
    <property type="entry name" value="TRAF domain-like"/>
    <property type="match status" value="1"/>
</dbReference>
<dbReference type="EMBL" id="BMAV01022747">
    <property type="protein sequence ID" value="GFY77970.1"/>
    <property type="molecule type" value="Genomic_DNA"/>
</dbReference>
<reference evidence="2" key="1">
    <citation type="submission" date="2020-08" db="EMBL/GenBank/DDBJ databases">
        <title>Multicomponent nature underlies the extraordinary mechanical properties of spider dragline silk.</title>
        <authorList>
            <person name="Kono N."/>
            <person name="Nakamura H."/>
            <person name="Mori M."/>
            <person name="Yoshida Y."/>
            <person name="Ohtoshi R."/>
            <person name="Malay A.D."/>
            <person name="Moran D.A.P."/>
            <person name="Tomita M."/>
            <person name="Numata K."/>
            <person name="Arakawa K."/>
        </authorList>
    </citation>
    <scope>NUCLEOTIDE SEQUENCE</scope>
</reference>
<keyword evidence="3" id="KW-1185">Reference proteome</keyword>
<sequence>MEENCFIFKWDIENISFWSQKKGGGIKSPPFIMETLRRTKWQLIFDPSKGDFEIYLKRHEDCERLSTIGIKYEYSIFSEKKIIAKSDRFFHTFREANDSDEGTDVVWGETFPESLPQDTLTICCKMWKCVGSMEERVECVARTRIGVERKSFDWAVEQVSDLEPKTRSTYIIRSVSGGKSIMSLNFFIAAEGIICLKLNTLWENLYAFHLRGRILDASGVPEHNTIFECNFHDPLYKELYFPFHLKKDELITAIYSSFVNNGLTLRCECAFSTGIAFSGIESIVYGCNTSSMNSAVSDPLSNIVARNLKSVLREQLFCDTKLKTKTRCFPAHKCILGACSPVFKALFTQEGVEECVNVEDLDDDAVERMLQYVYLGKLGGLEWESACKLHDVAAKFEILCLKKECSSFLKTDLTPSKACEALIHADKKKDDDLKKAVQNFIVEHGKDIINSDAWKELMGTHLQLAADTMIQKFK</sequence>
<comment type="caution">
    <text evidence="2">The sequence shown here is derived from an EMBL/GenBank/DDBJ whole genome shotgun (WGS) entry which is preliminary data.</text>
</comment>
<dbReference type="Gene3D" id="1.25.40.420">
    <property type="match status" value="1"/>
</dbReference>
<gene>
    <name evidence="2" type="primary">spop_62</name>
    <name evidence="2" type="ORF">TNIN_441691</name>
</gene>
<evidence type="ECO:0000259" key="1">
    <source>
        <dbReference type="PROSITE" id="PS50097"/>
    </source>
</evidence>
<dbReference type="PROSITE" id="PS50097">
    <property type="entry name" value="BTB"/>
    <property type="match status" value="1"/>
</dbReference>
<accession>A0A8X6YVM3</accession>
<name>A0A8X6YVM3_9ARAC</name>
<dbReference type="PANTHER" id="PTHR24413">
    <property type="entry name" value="SPECKLE-TYPE POZ PROTEIN"/>
    <property type="match status" value="1"/>
</dbReference>